<evidence type="ECO:0000313" key="1">
    <source>
        <dbReference type="EMBL" id="OCX72252.1"/>
    </source>
</evidence>
<gene>
    <name evidence="2" type="ORF">A6M23_03190</name>
    <name evidence="1" type="ORF">A6P07_10325</name>
</gene>
<evidence type="ECO:0000313" key="4">
    <source>
        <dbReference type="Proteomes" id="UP000095008"/>
    </source>
</evidence>
<proteinExistence type="predicted"/>
<comment type="caution">
    <text evidence="2">The sequence shown here is derived from an EMBL/GenBank/DDBJ whole genome shotgun (WGS) entry which is preliminary data.</text>
</comment>
<evidence type="ECO:0000313" key="2">
    <source>
        <dbReference type="EMBL" id="OCX75241.1"/>
    </source>
</evidence>
<sequence>MDKNSRRIDVFIVCFTFVIFSLKYCWRWYIFRTPFVSVCTKRILARLAEDFQKIVVVSFVIIDWMDHIRPFLVNEYVFWDESG</sequence>
<dbReference type="EMBL" id="LWSA01000147">
    <property type="protein sequence ID" value="OCX72252.1"/>
    <property type="molecule type" value="Genomic_DNA"/>
</dbReference>
<dbReference type="Proteomes" id="UP000094893">
    <property type="component" value="Unassembled WGS sequence"/>
</dbReference>
<keyword evidence="4" id="KW-1185">Reference proteome</keyword>
<dbReference type="Proteomes" id="UP000095008">
    <property type="component" value="Unassembled WGS sequence"/>
</dbReference>
<protein>
    <submittedName>
        <fullName evidence="2">Uncharacterized protein</fullName>
    </submittedName>
</protein>
<dbReference type="AlphaFoldDB" id="A0A1C2I1Y8"/>
<reference evidence="2 3" key="1">
    <citation type="journal article" date="2016" name="Int. J. Mol. Sci.">
        <title>Comparative genomics of the extreme acidophile Acidithiobacillus thiooxidans reveals intraspecific divergence and niche adaptation.</title>
        <authorList>
            <person name="Zhang X."/>
            <person name="Feng X."/>
            <person name="Tao J."/>
            <person name="Ma L."/>
            <person name="Xiao Y."/>
            <person name="Liang Y."/>
            <person name="Liu X."/>
            <person name="Yin H."/>
        </authorList>
    </citation>
    <scope>NUCLEOTIDE SEQUENCE [LARGE SCALE GENOMIC DNA]</scope>
    <source>
        <strain evidence="1 3">A02</strain>
        <strain evidence="2">DXS-W</strain>
    </source>
</reference>
<name>A0A1C2I1Y8_ACITH</name>
<dbReference type="EMBL" id="LWRY01000019">
    <property type="protein sequence ID" value="OCX75241.1"/>
    <property type="molecule type" value="Genomic_DNA"/>
</dbReference>
<evidence type="ECO:0000313" key="3">
    <source>
        <dbReference type="Proteomes" id="UP000094893"/>
    </source>
</evidence>
<organism evidence="2 4">
    <name type="scientific">Acidithiobacillus thiooxidans</name>
    <name type="common">Thiobacillus thiooxidans</name>
    <dbReference type="NCBI Taxonomy" id="930"/>
    <lineage>
        <taxon>Bacteria</taxon>
        <taxon>Pseudomonadati</taxon>
        <taxon>Pseudomonadota</taxon>
        <taxon>Acidithiobacillia</taxon>
        <taxon>Acidithiobacillales</taxon>
        <taxon>Acidithiobacillaceae</taxon>
        <taxon>Acidithiobacillus</taxon>
    </lineage>
</organism>
<accession>A0A1C2I1Y8</accession>